<organism evidence="3">
    <name type="scientific">Desulfobacca acetoxidans</name>
    <dbReference type="NCBI Taxonomy" id="60893"/>
    <lineage>
        <taxon>Bacteria</taxon>
        <taxon>Pseudomonadati</taxon>
        <taxon>Thermodesulfobacteriota</taxon>
        <taxon>Desulfobaccia</taxon>
        <taxon>Desulfobaccales</taxon>
        <taxon>Desulfobaccaceae</taxon>
        <taxon>Desulfobacca</taxon>
    </lineage>
</organism>
<evidence type="ECO:0000259" key="2">
    <source>
        <dbReference type="Pfam" id="PF00582"/>
    </source>
</evidence>
<dbReference type="CDD" id="cd00293">
    <property type="entry name" value="USP-like"/>
    <property type="match status" value="1"/>
</dbReference>
<accession>A0A7C3SI35</accession>
<dbReference type="AlphaFoldDB" id="A0A7C3SI35"/>
<comment type="similarity">
    <text evidence="1">Belongs to the universal stress protein A family.</text>
</comment>
<proteinExistence type="inferred from homology"/>
<reference evidence="3" key="1">
    <citation type="journal article" date="2020" name="mSystems">
        <title>Genome- and Community-Level Interaction Insights into Carbon Utilization and Element Cycling Functions of Hydrothermarchaeota in Hydrothermal Sediment.</title>
        <authorList>
            <person name="Zhou Z."/>
            <person name="Liu Y."/>
            <person name="Xu W."/>
            <person name="Pan J."/>
            <person name="Luo Z.H."/>
            <person name="Li M."/>
        </authorList>
    </citation>
    <scope>NUCLEOTIDE SEQUENCE [LARGE SCALE GENOMIC DNA]</scope>
    <source>
        <strain evidence="3">SpSt-776</strain>
    </source>
</reference>
<dbReference type="Pfam" id="PF00582">
    <property type="entry name" value="Usp"/>
    <property type="match status" value="1"/>
</dbReference>
<dbReference type="InterPro" id="IPR006016">
    <property type="entry name" value="UspA"/>
</dbReference>
<dbReference type="Gene3D" id="3.40.50.620">
    <property type="entry name" value="HUPs"/>
    <property type="match status" value="1"/>
</dbReference>
<dbReference type="SUPFAM" id="SSF52402">
    <property type="entry name" value="Adenine nucleotide alpha hydrolases-like"/>
    <property type="match status" value="1"/>
</dbReference>
<dbReference type="InterPro" id="IPR006015">
    <property type="entry name" value="Universal_stress_UspA"/>
</dbReference>
<comment type="caution">
    <text evidence="3">The sequence shown here is derived from an EMBL/GenBank/DDBJ whole genome shotgun (WGS) entry which is preliminary data.</text>
</comment>
<feature type="domain" description="UspA" evidence="2">
    <location>
        <begin position="7"/>
        <end position="151"/>
    </location>
</feature>
<dbReference type="EMBL" id="DTHB01000016">
    <property type="protein sequence ID" value="HGB14064.1"/>
    <property type="molecule type" value="Genomic_DNA"/>
</dbReference>
<dbReference type="PRINTS" id="PR01438">
    <property type="entry name" value="UNVRSLSTRESS"/>
</dbReference>
<evidence type="ECO:0000313" key="3">
    <source>
        <dbReference type="EMBL" id="HGB14064.1"/>
    </source>
</evidence>
<dbReference type="InterPro" id="IPR014729">
    <property type="entry name" value="Rossmann-like_a/b/a_fold"/>
</dbReference>
<evidence type="ECO:0000256" key="1">
    <source>
        <dbReference type="ARBA" id="ARBA00008791"/>
    </source>
</evidence>
<sequence>MAGTQSKPIVVAVDGSAPSWEAFDTAVSLAKLMGRPIDVLHVIQLVKAGYFAFIDRHLQEEHEALARQILAEAQERGKQAGVEVRTHLLETEKDPTSAILEYLEQAGEVKFLVLGTHGHGFIARHLLGSVTERVIREVTSRGLKVPVLIVPAGETN</sequence>
<name>A0A7C3SI35_9BACT</name>
<gene>
    <name evidence="3" type="ORF">ENV62_02335</name>
</gene>
<protein>
    <submittedName>
        <fullName evidence="3">Universal stress protein</fullName>
    </submittedName>
</protein>
<dbReference type="PANTHER" id="PTHR46268">
    <property type="entry name" value="STRESS RESPONSE PROTEIN NHAX"/>
    <property type="match status" value="1"/>
</dbReference>
<dbReference type="PANTHER" id="PTHR46268:SF6">
    <property type="entry name" value="UNIVERSAL STRESS PROTEIN UP12"/>
    <property type="match status" value="1"/>
</dbReference>